<feature type="domain" description="Integrase catalytic" evidence="2">
    <location>
        <begin position="154"/>
        <end position="326"/>
    </location>
</feature>
<dbReference type="Proteomes" id="UP000017747">
    <property type="component" value="Unassembled WGS sequence"/>
</dbReference>
<dbReference type="InterPro" id="IPR012337">
    <property type="entry name" value="RNaseH-like_sf"/>
</dbReference>
<gene>
    <name evidence="3" type="ORF">T472_0208040</name>
</gene>
<accession>V7I7B0</accession>
<dbReference type="InterPro" id="IPR015378">
    <property type="entry name" value="Transposase-like_Mu_C"/>
</dbReference>
<dbReference type="PANTHER" id="PTHR35004:SF6">
    <property type="entry name" value="TRANSPOSASE"/>
    <property type="match status" value="1"/>
</dbReference>
<dbReference type="InterPro" id="IPR055247">
    <property type="entry name" value="InsJ-like_HTH"/>
</dbReference>
<proteinExistence type="predicted"/>
<dbReference type="GO" id="GO:0003676">
    <property type="term" value="F:nucleic acid binding"/>
    <property type="evidence" value="ECO:0007669"/>
    <property type="project" value="InterPro"/>
</dbReference>
<dbReference type="GO" id="GO:0015074">
    <property type="term" value="P:DNA integration"/>
    <property type="evidence" value="ECO:0007669"/>
    <property type="project" value="InterPro"/>
</dbReference>
<dbReference type="Pfam" id="PF13518">
    <property type="entry name" value="HTH_28"/>
    <property type="match status" value="1"/>
</dbReference>
<evidence type="ECO:0000256" key="1">
    <source>
        <dbReference type="SAM" id="MobiDB-lite"/>
    </source>
</evidence>
<dbReference type="EMBL" id="AXUN02000156">
    <property type="protein sequence ID" value="ETA81156.1"/>
    <property type="molecule type" value="Genomic_DNA"/>
</dbReference>
<dbReference type="SUPFAM" id="SSF53098">
    <property type="entry name" value="Ribonuclease H-like"/>
    <property type="match status" value="1"/>
</dbReference>
<name>V7I7B0_9CLOT</name>
<dbReference type="RefSeq" id="WP_023863511.1">
    <property type="nucleotide sequence ID" value="NZ_AXUN02000156.1"/>
</dbReference>
<dbReference type="PANTHER" id="PTHR35004">
    <property type="entry name" value="TRANSPOSASE RV3428C-RELATED"/>
    <property type="match status" value="1"/>
</dbReference>
<dbReference type="Gene3D" id="3.30.420.10">
    <property type="entry name" value="Ribonuclease H-like superfamily/Ribonuclease H"/>
    <property type="match status" value="1"/>
</dbReference>
<dbReference type="eggNOG" id="COG2801">
    <property type="taxonomic scope" value="Bacteria"/>
</dbReference>
<dbReference type="Pfam" id="PF09299">
    <property type="entry name" value="Mu-transpos_C"/>
    <property type="match status" value="1"/>
</dbReference>
<evidence type="ECO:0000259" key="2">
    <source>
        <dbReference type="PROSITE" id="PS50994"/>
    </source>
</evidence>
<sequence>MSMSTDAENWRDETALNRHQIIVPLLDEGIDPQKKQMLREQQASKYGCSIRSIQRYEQAYRNGGFSGLKPRPQNRRSSPKLPPDFNELLQEAILLKREVPTRSVQQIIRILEMEGRAKPGTLSRPTLQRHLHNAGFGKKQMRMYIESKNNGAGRFAKPHRMMLIQVDIKYGPKLPIGKNGAKVQTYLSAAIDDCTRYVVASAFYDNQEATIVEDTYRKVILRFGKFDKSYADNGKQYVSRQLRTSCAKLGIRIIHHRPYSARSKGKVEKFNDSVNDFIAEANAARVKTLEELNRLWQIWLEAYYHDKPHSGLGEDITPSMAFNRDSRHLTFLDVNLVAEAFLHHEKRNVDRSGCISFKGQKYEVGMSLVGATVEIAFDPMDCETLTVTYRDMPAFKAKPLHIGEFCGRSPVMPAHLLPTEPETSRFLNALETKHEQMKIRSAGAISFGSYRKEVDGDV</sequence>
<dbReference type="PROSITE" id="PS50994">
    <property type="entry name" value="INTEGRASE"/>
    <property type="match status" value="1"/>
</dbReference>
<organism evidence="3 4">
    <name type="scientific">Youngiibacter fragilis 232.1</name>
    <dbReference type="NCBI Taxonomy" id="994573"/>
    <lineage>
        <taxon>Bacteria</taxon>
        <taxon>Bacillati</taxon>
        <taxon>Bacillota</taxon>
        <taxon>Clostridia</taxon>
        <taxon>Eubacteriales</taxon>
        <taxon>Clostridiaceae</taxon>
        <taxon>Youngiibacter</taxon>
    </lineage>
</organism>
<evidence type="ECO:0000313" key="3">
    <source>
        <dbReference type="EMBL" id="ETA81156.1"/>
    </source>
</evidence>
<dbReference type="InterPro" id="IPR001584">
    <property type="entry name" value="Integrase_cat-core"/>
</dbReference>
<dbReference type="InterPro" id="IPR036397">
    <property type="entry name" value="RNaseH_sf"/>
</dbReference>
<dbReference type="Pfam" id="PF00665">
    <property type="entry name" value="rve"/>
    <property type="match status" value="1"/>
</dbReference>
<dbReference type="STRING" id="994573.T472_0208040"/>
<feature type="region of interest" description="Disordered" evidence="1">
    <location>
        <begin position="62"/>
        <end position="83"/>
    </location>
</feature>
<comment type="caution">
    <text evidence="3">The sequence shown here is derived from an EMBL/GenBank/DDBJ whole genome shotgun (WGS) entry which is preliminary data.</text>
</comment>
<keyword evidence="4" id="KW-1185">Reference proteome</keyword>
<dbReference type="AlphaFoldDB" id="V7I7B0"/>
<evidence type="ECO:0000313" key="4">
    <source>
        <dbReference type="Proteomes" id="UP000017747"/>
    </source>
</evidence>
<reference evidence="3 4" key="1">
    <citation type="journal article" date="2014" name="Genome Announc.">
        <title>Genome Sequence of Youngiibacter fragilis, the Type Strain of the Genus Youngiibacter.</title>
        <authorList>
            <person name="Wawrik C.B."/>
            <person name="Callaghan A.V."/>
            <person name="Stamps B.W."/>
            <person name="Wawrik B."/>
        </authorList>
    </citation>
    <scope>NUCLEOTIDE SEQUENCE [LARGE SCALE GENOMIC DNA]</scope>
    <source>
        <strain evidence="3 4">232.1</strain>
    </source>
</reference>
<protein>
    <submittedName>
        <fullName evidence="3">Transposase</fullName>
    </submittedName>
</protein>
<dbReference type="PATRIC" id="fig|994573.3.peg.1485"/>